<comment type="similarity">
    <text evidence="2 8">Belongs to the FXYD family.</text>
</comment>
<dbReference type="InterPro" id="IPR047297">
    <property type="entry name" value="FXYD_motif"/>
</dbReference>
<dbReference type="CDD" id="cd20324">
    <property type="entry name" value="FXYD6"/>
    <property type="match status" value="1"/>
</dbReference>
<name>A0AAW0MX47_9GOBI</name>
<evidence type="ECO:0000256" key="7">
    <source>
        <dbReference type="ARBA" id="ARBA00023136"/>
    </source>
</evidence>
<organism evidence="10 11">
    <name type="scientific">Mugilogobius chulae</name>
    <name type="common">yellowstripe goby</name>
    <dbReference type="NCBI Taxonomy" id="88201"/>
    <lineage>
        <taxon>Eukaryota</taxon>
        <taxon>Metazoa</taxon>
        <taxon>Chordata</taxon>
        <taxon>Craniata</taxon>
        <taxon>Vertebrata</taxon>
        <taxon>Euteleostomi</taxon>
        <taxon>Actinopterygii</taxon>
        <taxon>Neopterygii</taxon>
        <taxon>Teleostei</taxon>
        <taxon>Neoteleostei</taxon>
        <taxon>Acanthomorphata</taxon>
        <taxon>Gobiaria</taxon>
        <taxon>Gobiiformes</taxon>
        <taxon>Gobioidei</taxon>
        <taxon>Gobiidae</taxon>
        <taxon>Gobionellinae</taxon>
        <taxon>Mugilogobius</taxon>
    </lineage>
</organism>
<evidence type="ECO:0000256" key="8">
    <source>
        <dbReference type="RuleBase" id="RU364131"/>
    </source>
</evidence>
<dbReference type="InterPro" id="IPR000272">
    <property type="entry name" value="Ion-transport_regulator_FXYD"/>
</dbReference>
<keyword evidence="5 8" id="KW-1133">Transmembrane helix</keyword>
<gene>
    <name evidence="10" type="ORF">WMY93_026287</name>
</gene>
<dbReference type="GO" id="GO:0016020">
    <property type="term" value="C:membrane"/>
    <property type="evidence" value="ECO:0007669"/>
    <property type="project" value="UniProtKB-SubCell"/>
</dbReference>
<keyword evidence="6 8" id="KW-0406">Ion transport</keyword>
<keyword evidence="7 8" id="KW-0472">Membrane</keyword>
<dbReference type="PROSITE" id="PS01310">
    <property type="entry name" value="FXYD"/>
    <property type="match status" value="1"/>
</dbReference>
<dbReference type="Pfam" id="PF02038">
    <property type="entry name" value="ATP1G1_PLM_MAT8"/>
    <property type="match status" value="1"/>
</dbReference>
<evidence type="ECO:0000256" key="5">
    <source>
        <dbReference type="ARBA" id="ARBA00022989"/>
    </source>
</evidence>
<dbReference type="Gene3D" id="1.20.5.780">
    <property type="entry name" value="Single helix bin"/>
    <property type="match status" value="1"/>
</dbReference>
<dbReference type="GO" id="GO:0043269">
    <property type="term" value="P:regulation of monoatomic ion transport"/>
    <property type="evidence" value="ECO:0007669"/>
    <property type="project" value="InterPro"/>
</dbReference>
<dbReference type="PANTHER" id="PTHR14132">
    <property type="entry name" value="SODIUM/POTASSIUM-TRANSPORTING ATPASE SUBUNIT GAMMA"/>
    <property type="match status" value="1"/>
</dbReference>
<evidence type="ECO:0000256" key="4">
    <source>
        <dbReference type="ARBA" id="ARBA00022692"/>
    </source>
</evidence>
<protein>
    <recommendedName>
        <fullName evidence="8">FXYD domain-containing ion transport regulator</fullName>
    </recommendedName>
</protein>
<evidence type="ECO:0000256" key="1">
    <source>
        <dbReference type="ARBA" id="ARBA00004167"/>
    </source>
</evidence>
<evidence type="ECO:0000313" key="11">
    <source>
        <dbReference type="Proteomes" id="UP001460270"/>
    </source>
</evidence>
<proteinExistence type="inferred from homology"/>
<evidence type="ECO:0000256" key="9">
    <source>
        <dbReference type="SAM" id="MobiDB-lite"/>
    </source>
</evidence>
<sequence>MSVNWPAHPHPHSSESPQEVRRSRSSRLVCSTGIPAQCIGKQLCHLCSNCGFNFSYLAEVKLLRRAERKLSIGSILNKRYNGPCVVDDKRVGSSCFWEVFVSAADDDHDSAFNYDYESLRIGGLVFAVVLFVLGIALIVSRKCTCTKVTSPDQEGLMQNQEFQEPKCSEVDFRDCQYK</sequence>
<dbReference type="Proteomes" id="UP001460270">
    <property type="component" value="Unassembled WGS sequence"/>
</dbReference>
<keyword evidence="3 8" id="KW-0813">Transport</keyword>
<comment type="subcellular location">
    <subcellularLocation>
        <location evidence="1">Membrane</location>
        <topology evidence="1">Single-pass membrane protein</topology>
    </subcellularLocation>
</comment>
<dbReference type="GO" id="GO:0006811">
    <property type="term" value="P:monoatomic ion transport"/>
    <property type="evidence" value="ECO:0007669"/>
    <property type="project" value="UniProtKB-KW"/>
</dbReference>
<evidence type="ECO:0000256" key="6">
    <source>
        <dbReference type="ARBA" id="ARBA00023065"/>
    </source>
</evidence>
<accession>A0AAW0MX47</accession>
<reference evidence="11" key="1">
    <citation type="submission" date="2024-04" db="EMBL/GenBank/DDBJ databases">
        <title>Salinicola lusitanus LLJ914,a marine bacterium isolated from the Okinawa Trough.</title>
        <authorList>
            <person name="Li J."/>
        </authorList>
    </citation>
    <scope>NUCLEOTIDE SEQUENCE [LARGE SCALE GENOMIC DNA]</scope>
</reference>
<keyword evidence="11" id="KW-1185">Reference proteome</keyword>
<dbReference type="AlphaFoldDB" id="A0AAW0MX47"/>
<dbReference type="EMBL" id="JBBPFD010000019">
    <property type="protein sequence ID" value="KAK7886666.1"/>
    <property type="molecule type" value="Genomic_DNA"/>
</dbReference>
<evidence type="ECO:0000256" key="3">
    <source>
        <dbReference type="ARBA" id="ARBA00022448"/>
    </source>
</evidence>
<comment type="caution">
    <text evidence="10">The sequence shown here is derived from an EMBL/GenBank/DDBJ whole genome shotgun (WGS) entry which is preliminary data.</text>
</comment>
<keyword evidence="4 8" id="KW-0812">Transmembrane</keyword>
<feature type="region of interest" description="Disordered" evidence="9">
    <location>
        <begin position="1"/>
        <end position="20"/>
    </location>
</feature>
<feature type="transmembrane region" description="Helical" evidence="8">
    <location>
        <begin position="119"/>
        <end position="139"/>
    </location>
</feature>
<evidence type="ECO:0000313" key="10">
    <source>
        <dbReference type="EMBL" id="KAK7886666.1"/>
    </source>
</evidence>
<dbReference type="GO" id="GO:0017080">
    <property type="term" value="F:sodium channel regulator activity"/>
    <property type="evidence" value="ECO:0007669"/>
    <property type="project" value="TreeGrafter"/>
</dbReference>
<evidence type="ECO:0000256" key="2">
    <source>
        <dbReference type="ARBA" id="ARBA00005948"/>
    </source>
</evidence>